<dbReference type="Pfam" id="PF01208">
    <property type="entry name" value="URO-D"/>
    <property type="match status" value="1"/>
</dbReference>
<dbReference type="RefSeq" id="WP_113891231.1">
    <property type="nucleotide sequence ID" value="NZ_QNRK01000026.1"/>
</dbReference>
<evidence type="ECO:0000256" key="5">
    <source>
        <dbReference type="ARBA" id="ARBA00023239"/>
    </source>
</evidence>
<keyword evidence="13" id="KW-1185">Reference proteome</keyword>
<dbReference type="GO" id="GO:0019353">
    <property type="term" value="P:protoporphyrinogen IX biosynthetic process from glutamate"/>
    <property type="evidence" value="ECO:0007669"/>
    <property type="project" value="TreeGrafter"/>
</dbReference>
<evidence type="ECO:0000256" key="7">
    <source>
        <dbReference type="HAMAP-Rule" id="MF_00218"/>
    </source>
</evidence>
<feature type="site" description="Transition state stabilizer" evidence="7">
    <location>
        <position position="78"/>
    </location>
</feature>
<evidence type="ECO:0000256" key="2">
    <source>
        <dbReference type="ARBA" id="ARBA00009935"/>
    </source>
</evidence>
<dbReference type="GO" id="GO:0004853">
    <property type="term" value="F:uroporphyrinogen decarboxylase activity"/>
    <property type="evidence" value="ECO:0007669"/>
    <property type="project" value="UniProtKB-UniRule"/>
</dbReference>
<evidence type="ECO:0000259" key="10">
    <source>
        <dbReference type="PROSITE" id="PS00906"/>
    </source>
</evidence>
<feature type="binding site" evidence="7">
    <location>
        <position position="209"/>
    </location>
    <ligand>
        <name>substrate</name>
    </ligand>
</feature>
<evidence type="ECO:0000256" key="9">
    <source>
        <dbReference type="RuleBase" id="RU004169"/>
    </source>
</evidence>
<evidence type="ECO:0000256" key="1">
    <source>
        <dbReference type="ARBA" id="ARBA00004804"/>
    </source>
</evidence>
<dbReference type="InterPro" id="IPR038071">
    <property type="entry name" value="UROD/MetE-like_sf"/>
</dbReference>
<evidence type="ECO:0000259" key="11">
    <source>
        <dbReference type="PROSITE" id="PS00907"/>
    </source>
</evidence>
<evidence type="ECO:0000256" key="8">
    <source>
        <dbReference type="RuleBase" id="RU000554"/>
    </source>
</evidence>
<gene>
    <name evidence="7" type="primary">hemE</name>
    <name evidence="12" type="ORF">DFR50_12637</name>
</gene>
<dbReference type="OrthoDB" id="9806656at2"/>
<dbReference type="EMBL" id="QNRK01000026">
    <property type="protein sequence ID" value="RBP08192.1"/>
    <property type="molecule type" value="Genomic_DNA"/>
</dbReference>
<dbReference type="PANTHER" id="PTHR21091">
    <property type="entry name" value="METHYLTETRAHYDROFOLATE:HOMOCYSTEINE METHYLTRANSFERASE RELATED"/>
    <property type="match status" value="1"/>
</dbReference>
<evidence type="ECO:0000256" key="6">
    <source>
        <dbReference type="ARBA" id="ARBA00023244"/>
    </source>
</evidence>
<comment type="caution">
    <text evidence="7">Lacks conserved residue(s) required for the propagation of feature annotation.</text>
</comment>
<feature type="binding site" evidence="7">
    <location>
        <position position="78"/>
    </location>
    <ligand>
        <name>substrate</name>
    </ligand>
</feature>
<comment type="subcellular location">
    <subcellularLocation>
        <location evidence="7">Cytoplasm</location>
    </subcellularLocation>
</comment>
<dbReference type="Gene3D" id="3.20.20.210">
    <property type="match status" value="1"/>
</dbReference>
<reference evidence="12 13" key="1">
    <citation type="submission" date="2018-06" db="EMBL/GenBank/DDBJ databases">
        <title>Genomic Encyclopedia of Type Strains, Phase IV (KMG-IV): sequencing the most valuable type-strain genomes for metagenomic binning, comparative biology and taxonomic classification.</title>
        <authorList>
            <person name="Goeker M."/>
        </authorList>
    </citation>
    <scope>NUCLEOTIDE SEQUENCE [LARGE SCALE GENOMIC DNA]</scope>
    <source>
        <strain evidence="12 13">DSM 24875</strain>
    </source>
</reference>
<dbReference type="PROSITE" id="PS00907">
    <property type="entry name" value="UROD_2"/>
    <property type="match status" value="1"/>
</dbReference>
<comment type="caution">
    <text evidence="12">The sequence shown here is derived from an EMBL/GenBank/DDBJ whole genome shotgun (WGS) entry which is preliminary data.</text>
</comment>
<dbReference type="UniPathway" id="UPA00251">
    <property type="reaction ID" value="UER00321"/>
</dbReference>
<evidence type="ECO:0000313" key="12">
    <source>
        <dbReference type="EMBL" id="RBP08192.1"/>
    </source>
</evidence>
<protein>
    <recommendedName>
        <fullName evidence="3 7">Uroporphyrinogen decarboxylase</fullName>
        <shortName evidence="7">UPD</shortName>
        <shortName evidence="7">URO-D</shortName>
        <ecNumber evidence="3 7">4.1.1.37</ecNumber>
    </recommendedName>
</protein>
<keyword evidence="6 7" id="KW-0627">Porphyrin biosynthesis</keyword>
<evidence type="ECO:0000256" key="3">
    <source>
        <dbReference type="ARBA" id="ARBA00012288"/>
    </source>
</evidence>
<name>A0A366F0J9_9HYPH</name>
<sequence length="345" mass="37102">MTSAKSQKPFLAALAGERQTRPPIWLMRQAGRYLPEYREIRAKAPSFLDFCYTPASTVEATLQPIRRFGFDAAILFSDILVVPDALGQTVSFETGEGPRLDPITDEAGFSRLRAEPDWEKLSPAFETLDRLKTALPSEVALIGFCGAPWTVASYMIAGRGTKEQEPARTFAYRHPKLFAALIERLVDASAGYLIRQIEAGAEAVQIFDSWSGVLPPAEFERWCVAPVAALVAKVKATAPDTPVIAFPRGAATQLYKFAGMKGVACVGLDTAVEPAVAAAALPGLALQGNLDPLALVAGGSALDEGIDRVLDGFVDRAHVFNLGHGILPETPIAHVERMMARVRGA</sequence>
<dbReference type="AlphaFoldDB" id="A0A366F0J9"/>
<evidence type="ECO:0000313" key="13">
    <source>
        <dbReference type="Proteomes" id="UP000253529"/>
    </source>
</evidence>
<dbReference type="Proteomes" id="UP000253529">
    <property type="component" value="Unassembled WGS sequence"/>
</dbReference>
<comment type="subunit">
    <text evidence="7">Homodimer.</text>
</comment>
<keyword evidence="5 7" id="KW-0456">Lyase</keyword>
<feature type="binding site" evidence="7">
    <location>
        <position position="154"/>
    </location>
    <ligand>
        <name>substrate</name>
    </ligand>
</feature>
<dbReference type="NCBIfam" id="TIGR01464">
    <property type="entry name" value="hemE"/>
    <property type="match status" value="1"/>
</dbReference>
<feature type="domain" description="Uroporphyrinogen decarboxylase (URO-D)" evidence="11">
    <location>
        <begin position="142"/>
        <end position="158"/>
    </location>
</feature>
<comment type="pathway">
    <text evidence="1 7 8">Porphyrin-containing compound metabolism; protoporphyrin-IX biosynthesis; coproporphyrinogen-III from 5-aminolevulinate: step 4/4.</text>
</comment>
<feature type="binding site" evidence="7">
    <location>
        <position position="324"/>
    </location>
    <ligand>
        <name>substrate</name>
    </ligand>
</feature>
<dbReference type="CDD" id="cd00717">
    <property type="entry name" value="URO-D"/>
    <property type="match status" value="1"/>
</dbReference>
<organism evidence="12 13">
    <name type="scientific">Roseiarcus fermentans</name>
    <dbReference type="NCBI Taxonomy" id="1473586"/>
    <lineage>
        <taxon>Bacteria</taxon>
        <taxon>Pseudomonadati</taxon>
        <taxon>Pseudomonadota</taxon>
        <taxon>Alphaproteobacteria</taxon>
        <taxon>Hyphomicrobiales</taxon>
        <taxon>Roseiarcaceae</taxon>
        <taxon>Roseiarcus</taxon>
    </lineage>
</organism>
<comment type="catalytic activity">
    <reaction evidence="7 8">
        <text>uroporphyrinogen III + 4 H(+) = coproporphyrinogen III + 4 CO2</text>
        <dbReference type="Rhea" id="RHEA:19865"/>
        <dbReference type="ChEBI" id="CHEBI:15378"/>
        <dbReference type="ChEBI" id="CHEBI:16526"/>
        <dbReference type="ChEBI" id="CHEBI:57308"/>
        <dbReference type="ChEBI" id="CHEBI:57309"/>
        <dbReference type="EC" id="4.1.1.37"/>
    </reaction>
</comment>
<evidence type="ECO:0000256" key="4">
    <source>
        <dbReference type="ARBA" id="ARBA00022793"/>
    </source>
</evidence>
<keyword evidence="7" id="KW-0963">Cytoplasm</keyword>
<keyword evidence="4 7" id="KW-0210">Decarboxylase</keyword>
<comment type="function">
    <text evidence="7">Catalyzes the decarboxylation of four acetate groups of uroporphyrinogen-III to yield coproporphyrinogen-III.</text>
</comment>
<dbReference type="SUPFAM" id="SSF51726">
    <property type="entry name" value="UROD/MetE-like"/>
    <property type="match status" value="1"/>
</dbReference>
<dbReference type="GO" id="GO:0005829">
    <property type="term" value="C:cytosol"/>
    <property type="evidence" value="ECO:0007669"/>
    <property type="project" value="TreeGrafter"/>
</dbReference>
<proteinExistence type="inferred from homology"/>
<dbReference type="PANTHER" id="PTHR21091:SF169">
    <property type="entry name" value="UROPORPHYRINOGEN DECARBOXYLASE"/>
    <property type="match status" value="1"/>
</dbReference>
<feature type="binding site" evidence="7">
    <location>
        <begin position="28"/>
        <end position="32"/>
    </location>
    <ligand>
        <name>substrate</name>
    </ligand>
</feature>
<dbReference type="HAMAP" id="MF_00218">
    <property type="entry name" value="URO_D"/>
    <property type="match status" value="1"/>
</dbReference>
<dbReference type="EC" id="4.1.1.37" evidence="3 7"/>
<dbReference type="InterPro" id="IPR000257">
    <property type="entry name" value="Uroporphyrinogen_deCOase"/>
</dbReference>
<dbReference type="InterPro" id="IPR006361">
    <property type="entry name" value="Uroporphyrinogen_deCO2ase_HemE"/>
</dbReference>
<comment type="similarity">
    <text evidence="2 7 9">Belongs to the uroporphyrinogen decarboxylase family.</text>
</comment>
<dbReference type="PROSITE" id="PS00906">
    <property type="entry name" value="UROD_1"/>
    <property type="match status" value="1"/>
</dbReference>
<accession>A0A366F0J9</accession>
<feature type="domain" description="Uroporphyrinogen decarboxylase (URO-D)" evidence="10">
    <location>
        <begin position="23"/>
        <end position="32"/>
    </location>
</feature>